<name>A0A7Y4PA82_9CORY</name>
<dbReference type="GeneID" id="75008526"/>
<keyword evidence="4 8" id="KW-0547">Nucleotide-binding</keyword>
<feature type="domain" description="PurM-like N-terminal" evidence="9">
    <location>
        <begin position="90"/>
        <end position="204"/>
    </location>
</feature>
<evidence type="ECO:0000259" key="10">
    <source>
        <dbReference type="Pfam" id="PF02769"/>
    </source>
</evidence>
<feature type="binding site" evidence="8">
    <location>
        <begin position="329"/>
        <end position="331"/>
    </location>
    <ligand>
        <name>substrate</name>
    </ligand>
</feature>
<feature type="binding site" evidence="8">
    <location>
        <begin position="110"/>
        <end position="113"/>
    </location>
    <ligand>
        <name>substrate</name>
    </ligand>
</feature>
<dbReference type="HAMAP" id="MF_00420">
    <property type="entry name" value="PurL_2"/>
    <property type="match status" value="1"/>
</dbReference>
<evidence type="ECO:0000259" key="9">
    <source>
        <dbReference type="Pfam" id="PF00586"/>
    </source>
</evidence>
<feature type="binding site" evidence="8">
    <location>
        <position position="107"/>
    </location>
    <ligand>
        <name>ATP</name>
        <dbReference type="ChEBI" id="CHEBI:30616"/>
    </ligand>
</feature>
<feature type="binding site" evidence="8">
    <location>
        <position position="63"/>
    </location>
    <ligand>
        <name>ATP</name>
        <dbReference type="ChEBI" id="CHEBI:30616"/>
    </ligand>
</feature>
<comment type="similarity">
    <text evidence="8">Belongs to the FGAMS family.</text>
</comment>
<accession>A0A7Y4PA82</accession>
<dbReference type="Pfam" id="PF00586">
    <property type="entry name" value="AIRS"/>
    <property type="match status" value="2"/>
</dbReference>
<keyword evidence="5 8" id="KW-0658">Purine biosynthesis</keyword>
<dbReference type="InterPro" id="IPR036676">
    <property type="entry name" value="PurM-like_C_sf"/>
</dbReference>
<evidence type="ECO:0000256" key="2">
    <source>
        <dbReference type="ARBA" id="ARBA00022598"/>
    </source>
</evidence>
<evidence type="ECO:0000256" key="3">
    <source>
        <dbReference type="ARBA" id="ARBA00022723"/>
    </source>
</evidence>
<dbReference type="PANTHER" id="PTHR43555">
    <property type="entry name" value="PHOSPHORIBOSYLFORMYLGLYCINAMIDINE SYNTHASE SUBUNIT PURL"/>
    <property type="match status" value="1"/>
</dbReference>
<dbReference type="Gene3D" id="3.30.1330.10">
    <property type="entry name" value="PurM-like, N-terminal domain"/>
    <property type="match status" value="2"/>
</dbReference>
<feature type="binding site" evidence="8">
    <location>
        <position position="285"/>
    </location>
    <ligand>
        <name>Mg(2+)</name>
        <dbReference type="ChEBI" id="CHEBI:18420"/>
        <label>2</label>
    </ligand>
</feature>
<evidence type="ECO:0000313" key="12">
    <source>
        <dbReference type="EMBL" id="ARU46698.1"/>
    </source>
</evidence>
<reference evidence="12 13" key="2">
    <citation type="journal article" date="2020" name="Antonie Van Leeuwenhoek">
        <title>Phylogenomic characterisation of a novel corynebacterial species pathogenic to animals.</title>
        <authorList>
            <person name="Moller J."/>
            <person name="Musella L."/>
            <person name="Melnikov V."/>
            <person name="Geissdorfer W."/>
            <person name="Burkovski A."/>
            <person name="Sangal V."/>
        </authorList>
    </citation>
    <scope>NUCLEOTIDE SEQUENCE [LARGE SCALE GENOMIC DNA]</scope>
    <source>
        <strain evidence="12 13">PO100/5</strain>
    </source>
</reference>
<feature type="domain" description="PurM-like N-terminal" evidence="9">
    <location>
        <begin position="458"/>
        <end position="577"/>
    </location>
</feature>
<keyword evidence="7 8" id="KW-0460">Magnesium</keyword>
<dbReference type="KEGG" id="csil:CBE74_09805"/>
<comment type="catalytic activity">
    <reaction evidence="8">
        <text>N(2)-formyl-N(1)-(5-phospho-beta-D-ribosyl)glycinamide + L-glutamine + ATP + H2O = 2-formamido-N(1)-(5-O-phospho-beta-D-ribosyl)acetamidine + L-glutamate + ADP + phosphate + H(+)</text>
        <dbReference type="Rhea" id="RHEA:17129"/>
        <dbReference type="ChEBI" id="CHEBI:15377"/>
        <dbReference type="ChEBI" id="CHEBI:15378"/>
        <dbReference type="ChEBI" id="CHEBI:29985"/>
        <dbReference type="ChEBI" id="CHEBI:30616"/>
        <dbReference type="ChEBI" id="CHEBI:43474"/>
        <dbReference type="ChEBI" id="CHEBI:58359"/>
        <dbReference type="ChEBI" id="CHEBI:147286"/>
        <dbReference type="ChEBI" id="CHEBI:147287"/>
        <dbReference type="ChEBI" id="CHEBI:456216"/>
        <dbReference type="EC" id="6.3.5.3"/>
    </reaction>
</comment>
<dbReference type="Pfam" id="PF18072">
    <property type="entry name" value="FGAR-AT_linker"/>
    <property type="match status" value="1"/>
</dbReference>
<feature type="domain" description="Phosphoribosylformylglycinamidine synthase linker" evidence="11">
    <location>
        <begin position="23"/>
        <end position="64"/>
    </location>
</feature>
<reference evidence="12 13" key="1">
    <citation type="journal article" date="2014" name="BMC Vet. Res.">
        <title>First report of Corynebacterium pseudotuberculosis from caseous lymphadenitis lesions in Black Alentejano pig (Sus scrofa domesticus).</title>
        <authorList>
            <person name="Oliveira M."/>
            <person name="Barroco C."/>
            <person name="Mottola C."/>
            <person name="Santos R."/>
            <person name="Lemsaddek A."/>
            <person name="Tavares L."/>
            <person name="Semedo-Lemsaddek T."/>
        </authorList>
    </citation>
    <scope>NUCLEOTIDE SEQUENCE [LARGE SCALE GENOMIC DNA]</scope>
    <source>
        <strain evidence="12 13">PO100/5</strain>
    </source>
</reference>
<dbReference type="GO" id="GO:0000287">
    <property type="term" value="F:magnesium ion binding"/>
    <property type="evidence" value="ECO:0007669"/>
    <property type="project" value="UniProtKB-UniRule"/>
</dbReference>
<evidence type="ECO:0000256" key="6">
    <source>
        <dbReference type="ARBA" id="ARBA00022840"/>
    </source>
</evidence>
<sequence length="766" mass="81013">MTERTTFNDTVEAATAEPHLDQPYASLGLKDDEYARIKEILGRRPTDAELAMYSVMWSEHCSYKSSKVHLRYFGETTTPEMGEKILAGIGENAGVVDIGDGNAVTFRVESHNHPSYVEPHQGAATGVGGIVRDIMAMGARPIAVMDQLRFGPADAPDTARVLPGVVDGISHYGNCLGLPNIGGETVFDESYSGNPLVNALCVGTLKVEDLKLAFASGLGNKVMLFGSRTGLDGIGGVSVLASDTFVEGAERKLPAVQVGDPFAEKVLIECCLDLYKAGVVVGIQDLGGAGLACATSELAASGDGGMEVNLDAVPLRAENMTAAEILSSESQERMCAVVRPEDVERFQEICAHWDVTCAEIGEVTDGKHLIIRHRGELVVDAPAHTIANEGPVYDRPLARPEWQNSLQEFAGVNKPTDAAEIKQALFDMVASPALCSRAFITEQYDRYVRGNTVQAKNADAGVLRIDETTNRGVAVSADASGRYTKLDPNTGARLALAEAYRNVAVTGARPVAVTNCLNFGSPEDPGVMWQSKEAVHGLADGSKELGIPVSGGNISFYNQTGDEAILPTPVVGVLGVIDDVHQAIGAKLGTVEGTEEVYLLGETFDEFGGSIWQQVSGAGLSGMPPRVDLANEEKLVRFFAEPGIVTAAHDISEGGLAQTLVELAVQADKGMDIDVTEVATDVFTALFSESASRVVVATQAGDAVEARARELGIPVLKVGVTRDDLMLSVKGANAEFSAGVEELRAAWENTLPELFGHAVGANSVVE</sequence>
<feature type="binding site" evidence="8">
    <location>
        <position position="257"/>
    </location>
    <ligand>
        <name>substrate</name>
    </ligand>
</feature>
<keyword evidence="3 8" id="KW-0479">Metal-binding</keyword>
<comment type="pathway">
    <text evidence="8">Purine metabolism; IMP biosynthesis via de novo pathway; 5-amino-1-(5-phospho-D-ribosyl)imidazole from N(2)-formyl-N(1)-(5-phospho-D-ribosyl)glycinamide: step 1/2.</text>
</comment>
<dbReference type="Proteomes" id="UP000195652">
    <property type="component" value="Chromosome"/>
</dbReference>
<dbReference type="NCBIfam" id="NF002290">
    <property type="entry name" value="PRK01213.1"/>
    <property type="match status" value="1"/>
</dbReference>
<keyword evidence="1 8" id="KW-0963">Cytoplasm</keyword>
<comment type="caution">
    <text evidence="8">Lacks conserved residue(s) required for the propagation of feature annotation.</text>
</comment>
<feature type="binding site" evidence="8">
    <location>
        <position position="552"/>
    </location>
    <ligand>
        <name>ATP</name>
        <dbReference type="ChEBI" id="CHEBI:30616"/>
    </ligand>
</feature>
<dbReference type="InterPro" id="IPR036921">
    <property type="entry name" value="PurM-like_N_sf"/>
</dbReference>
<reference evidence="12 13" key="3">
    <citation type="journal article" date="2020" name="Int. J. Syst. Evol. Microbiol.">
        <title>Corynebacterium silvaticum sp. nov., a unique group of NTTB corynebacteria in wild boar and roe deer.</title>
        <authorList>
            <person name="Dangel A."/>
            <person name="Berger A."/>
            <person name="Rau J."/>
            <person name="Eisenberg T."/>
            <person name="Kampfer P."/>
            <person name="Margos G."/>
            <person name="Contzen M."/>
            <person name="Busse H.J."/>
            <person name="Konrad R."/>
            <person name="Peters M."/>
            <person name="Sting R."/>
            <person name="Sing A."/>
        </authorList>
    </citation>
    <scope>NUCLEOTIDE SEQUENCE [LARGE SCALE GENOMIC DNA]</scope>
    <source>
        <strain evidence="12 13">PO100/5</strain>
    </source>
</reference>
<feature type="binding site" evidence="8">
    <location>
        <position position="515"/>
    </location>
    <ligand>
        <name>ATP</name>
        <dbReference type="ChEBI" id="CHEBI:30616"/>
    </ligand>
</feature>
<comment type="subcellular location">
    <subcellularLocation>
        <location evidence="8">Cytoplasm</location>
    </subcellularLocation>
</comment>
<keyword evidence="6 8" id="KW-0067">ATP-binding</keyword>
<dbReference type="InterPro" id="IPR016188">
    <property type="entry name" value="PurM-like_N"/>
</dbReference>
<evidence type="ECO:0000256" key="4">
    <source>
        <dbReference type="ARBA" id="ARBA00022741"/>
    </source>
</evidence>
<feature type="binding site" evidence="8">
    <location>
        <position position="109"/>
    </location>
    <ligand>
        <name>Mg(2+)</name>
        <dbReference type="ChEBI" id="CHEBI:18420"/>
        <label>1</label>
    </ligand>
</feature>
<evidence type="ECO:0000256" key="1">
    <source>
        <dbReference type="ARBA" id="ARBA00022490"/>
    </source>
</evidence>
<keyword evidence="2 8" id="KW-0436">Ligase</keyword>
<dbReference type="PANTHER" id="PTHR43555:SF1">
    <property type="entry name" value="PHOSPHORIBOSYLFORMYLGLYCINAMIDINE SYNTHASE SUBUNIT PURL"/>
    <property type="match status" value="1"/>
</dbReference>
<feature type="binding site" evidence="8">
    <location>
        <position position="133"/>
    </location>
    <ligand>
        <name>Mg(2+)</name>
        <dbReference type="ChEBI" id="CHEBI:18420"/>
        <label>2</label>
    </ligand>
</feature>
<comment type="subunit">
    <text evidence="8">Monomer. Part of the FGAM synthase complex composed of 1 PurL, 1 PurQ and 2 PurS subunits.</text>
</comment>
<dbReference type="InterPro" id="IPR010074">
    <property type="entry name" value="PRibForGlyAmidine_synth_PurL"/>
</dbReference>
<feature type="binding site" evidence="8">
    <location>
        <position position="555"/>
    </location>
    <ligand>
        <name>substrate</name>
    </ligand>
</feature>
<evidence type="ECO:0000256" key="8">
    <source>
        <dbReference type="HAMAP-Rule" id="MF_00420"/>
    </source>
</evidence>
<keyword evidence="13" id="KW-1185">Reference proteome</keyword>
<dbReference type="InterPro" id="IPR041609">
    <property type="entry name" value="PurL_linker"/>
</dbReference>
<protein>
    <recommendedName>
        <fullName evidence="8">Phosphoribosylformylglycinamidine synthase subunit PurL</fullName>
        <shortName evidence="8">FGAM synthase</shortName>
        <ecNumber evidence="8">6.3.5.3</ecNumber>
    </recommendedName>
    <alternativeName>
        <fullName evidence="8">Formylglycinamide ribonucleotide amidotransferase subunit II</fullName>
        <shortName evidence="8">FGAR amidotransferase II</shortName>
        <shortName evidence="8">FGAR-AT II</shortName>
    </alternativeName>
    <alternativeName>
        <fullName evidence="8">Glutamine amidotransferase PurL</fullName>
    </alternativeName>
    <alternativeName>
        <fullName evidence="8">Phosphoribosylformylglycinamidine synthase subunit II</fullName>
    </alternativeName>
</protein>
<dbReference type="FunFam" id="3.30.1330.10:FF:000004">
    <property type="entry name" value="Phosphoribosylformylglycinamidine synthase subunit PurL"/>
    <property type="match status" value="1"/>
</dbReference>
<dbReference type="InterPro" id="IPR010918">
    <property type="entry name" value="PurM-like_C_dom"/>
</dbReference>
<feature type="domain" description="PurM-like C-terminal" evidence="10">
    <location>
        <begin position="219"/>
        <end position="372"/>
    </location>
</feature>
<dbReference type="GO" id="GO:0004642">
    <property type="term" value="F:phosphoribosylformylglycinamidine synthase activity"/>
    <property type="evidence" value="ECO:0007669"/>
    <property type="project" value="UniProtKB-UniRule"/>
</dbReference>
<dbReference type="Pfam" id="PF02769">
    <property type="entry name" value="AIRS_C"/>
    <property type="match status" value="2"/>
</dbReference>
<feature type="binding site" evidence="8">
    <location>
        <position position="132"/>
    </location>
    <ligand>
        <name>substrate</name>
    </ligand>
</feature>
<evidence type="ECO:0000259" key="11">
    <source>
        <dbReference type="Pfam" id="PF18072"/>
    </source>
</evidence>
<evidence type="ECO:0000256" key="7">
    <source>
        <dbReference type="ARBA" id="ARBA00022842"/>
    </source>
</evidence>
<dbReference type="GO" id="GO:0005524">
    <property type="term" value="F:ATP binding"/>
    <property type="evidence" value="ECO:0007669"/>
    <property type="project" value="UniProtKB-UniRule"/>
</dbReference>
<dbReference type="Gene3D" id="3.90.650.10">
    <property type="entry name" value="PurM-like C-terminal domain"/>
    <property type="match status" value="2"/>
</dbReference>
<dbReference type="EMBL" id="CP021417">
    <property type="protein sequence ID" value="ARU46698.1"/>
    <property type="molecule type" value="Genomic_DNA"/>
</dbReference>
<organism evidence="12 13">
    <name type="scientific">Corynebacterium silvaticum</name>
    <dbReference type="NCBI Taxonomy" id="2320431"/>
    <lineage>
        <taxon>Bacteria</taxon>
        <taxon>Bacillati</taxon>
        <taxon>Actinomycetota</taxon>
        <taxon>Actinomycetes</taxon>
        <taxon>Mycobacteriales</taxon>
        <taxon>Corynebacteriaceae</taxon>
        <taxon>Corynebacterium</taxon>
    </lineage>
</organism>
<dbReference type="CDD" id="cd02203">
    <property type="entry name" value="PurL_repeat1"/>
    <property type="match status" value="1"/>
</dbReference>
<proteinExistence type="inferred from homology"/>
<dbReference type="PIRSF" id="PIRSF001587">
    <property type="entry name" value="FGAM_synthase_II"/>
    <property type="match status" value="1"/>
</dbReference>
<dbReference type="CDD" id="cd02204">
    <property type="entry name" value="PurL_repeat2"/>
    <property type="match status" value="1"/>
</dbReference>
<evidence type="ECO:0000313" key="13">
    <source>
        <dbReference type="Proteomes" id="UP000195652"/>
    </source>
</evidence>
<feature type="active site" evidence="8">
    <location>
        <position position="60"/>
    </location>
</feature>
<gene>
    <name evidence="8 12" type="primary">purL</name>
    <name evidence="12" type="ORF">CBE74_09805</name>
</gene>
<dbReference type="UniPathway" id="UPA00074">
    <property type="reaction ID" value="UER00128"/>
</dbReference>
<feature type="binding site" evidence="8">
    <location>
        <position position="553"/>
    </location>
    <ligand>
        <name>Mg(2+)</name>
        <dbReference type="ChEBI" id="CHEBI:18420"/>
        <label>1</label>
    </ligand>
</feature>
<reference evidence="12 13" key="4">
    <citation type="journal article" date="2020" name="PLoS ONE">
        <title>Taxonomic classification of strain PO100/5 shows a broader geographic distribution and genetic markers of the recently described Corynebacterium silvaticum.</title>
        <authorList>
            <person name="Viana M.V.C."/>
            <person name="Profeta R."/>
            <person name="da Silva A.L."/>
            <person name="Hurtado R."/>
            <person name="Cerqueira J.C."/>
            <person name="Ribeiro B.F.S."/>
            <person name="Almeida M.O."/>
            <person name="Morais-Rodrigues F."/>
            <person name="Soares S.C."/>
            <person name="Oliveira M."/>
            <person name="Tavares L."/>
            <person name="Figueiredo H."/>
            <person name="Wattam A.R."/>
            <person name="Barh D."/>
            <person name="Ghosh P."/>
            <person name="Silva A."/>
            <person name="Azevedo V."/>
        </authorList>
    </citation>
    <scope>NUCLEOTIDE SEQUENCE [LARGE SCALE GENOMIC DNA]</scope>
    <source>
        <strain evidence="12 13">PO100/5</strain>
    </source>
</reference>
<dbReference type="SUPFAM" id="SSF56042">
    <property type="entry name" value="PurM C-terminal domain-like"/>
    <property type="match status" value="2"/>
</dbReference>
<dbReference type="RefSeq" id="WP_087454489.1">
    <property type="nucleotide sequence ID" value="NZ_CP021417.2"/>
</dbReference>
<feature type="domain" description="PurM-like C-terminal" evidence="10">
    <location>
        <begin position="596"/>
        <end position="724"/>
    </location>
</feature>
<dbReference type="AlphaFoldDB" id="A0A7Y4PA82"/>
<feature type="active site" description="Proton acceptor" evidence="8">
    <location>
        <position position="111"/>
    </location>
</feature>
<dbReference type="SUPFAM" id="SSF55326">
    <property type="entry name" value="PurM N-terminal domain-like"/>
    <property type="match status" value="2"/>
</dbReference>
<dbReference type="NCBIfam" id="TIGR01736">
    <property type="entry name" value="FGAM_synth_II"/>
    <property type="match status" value="1"/>
</dbReference>
<dbReference type="GO" id="GO:0005737">
    <property type="term" value="C:cytoplasm"/>
    <property type="evidence" value="ECO:0007669"/>
    <property type="project" value="UniProtKB-SubCell"/>
</dbReference>
<evidence type="ECO:0000256" key="5">
    <source>
        <dbReference type="ARBA" id="ARBA00022755"/>
    </source>
</evidence>
<dbReference type="GO" id="GO:0006189">
    <property type="term" value="P:'de novo' IMP biosynthetic process"/>
    <property type="evidence" value="ECO:0007669"/>
    <property type="project" value="UniProtKB-UniRule"/>
</dbReference>
<dbReference type="EC" id="6.3.5.3" evidence="8"/>
<comment type="function">
    <text evidence="8">Part of the phosphoribosylformylglycinamidine synthase complex involved in the purines biosynthetic pathway. Catalyzes the ATP-dependent conversion of formylglycinamide ribonucleotide (FGAR) and glutamine to yield formylglycinamidine ribonucleotide (FGAM) and glutamate. The FGAM synthase complex is composed of three subunits. PurQ produces an ammonia molecule by converting glutamine to glutamate. PurL transfers the ammonia molecule to FGAR to form FGAM in an ATP-dependent manner. PurS interacts with PurQ and PurL and is thought to assist in the transfer of the ammonia molecule from PurQ to PurL.</text>
</comment>